<keyword evidence="6 9" id="KW-0812">Transmembrane</keyword>
<proteinExistence type="inferred from homology"/>
<feature type="transmembrane region" description="Helical" evidence="9">
    <location>
        <begin position="188"/>
        <end position="209"/>
    </location>
</feature>
<evidence type="ECO:0008006" key="12">
    <source>
        <dbReference type="Google" id="ProtNLM"/>
    </source>
</evidence>
<keyword evidence="11" id="KW-1185">Reference proteome</keyword>
<feature type="transmembrane region" description="Helical" evidence="9">
    <location>
        <begin position="37"/>
        <end position="57"/>
    </location>
</feature>
<dbReference type="OrthoDB" id="18170at2759"/>
<feature type="transmembrane region" description="Helical" evidence="9">
    <location>
        <begin position="292"/>
        <end position="309"/>
    </location>
</feature>
<evidence type="ECO:0000256" key="7">
    <source>
        <dbReference type="ARBA" id="ARBA00022989"/>
    </source>
</evidence>
<protein>
    <recommendedName>
        <fullName evidence="12">4-hydroxybenzoate polyprenyltransferase, mitochondrial</fullName>
    </recommendedName>
</protein>
<dbReference type="EMBL" id="LXJU01000011">
    <property type="protein sequence ID" value="OGE52197.1"/>
    <property type="molecule type" value="Genomic_DNA"/>
</dbReference>
<feature type="transmembrane region" description="Helical" evidence="9">
    <location>
        <begin position="261"/>
        <end position="280"/>
    </location>
</feature>
<evidence type="ECO:0000313" key="10">
    <source>
        <dbReference type="EMBL" id="OGE52197.1"/>
    </source>
</evidence>
<dbReference type="Pfam" id="PF01040">
    <property type="entry name" value="UbiA"/>
    <property type="match status" value="1"/>
</dbReference>
<evidence type="ECO:0000256" key="2">
    <source>
        <dbReference type="ARBA" id="ARBA00004141"/>
    </source>
</evidence>
<feature type="transmembrane region" description="Helical" evidence="9">
    <location>
        <begin position="139"/>
        <end position="155"/>
    </location>
</feature>
<dbReference type="UniPathway" id="UPA00213"/>
<evidence type="ECO:0000256" key="6">
    <source>
        <dbReference type="ARBA" id="ARBA00022692"/>
    </source>
</evidence>
<dbReference type="FunFam" id="1.10.357.140:FF:000008">
    <property type="entry name" value="4-hydroxybenzoate octaprenyltransferase"/>
    <property type="match status" value="1"/>
</dbReference>
<sequence>MVTVNEKAAAEPQNKVLRSLPSSLVPYAELTRIHRLLGFYLNTSPYFVGVAFSASIATDIPVTTILHRIVLLSLWSFFLRCGGCVWNDLIDLDLDRQISRTKSRPLPRGAVSTRDAALFTVALFACGSSVLLFLPWQCTIEALIIIFFALLYPFGKRFTDYPQVTLGNIGWAIPMTMHSLGVDPLDHVMPTVCMFLFVATVIIMVDVIYSCQDTEEDLKVGVKNMAVRFRDSIHILAYVLFYMSVALLASAGLFTGLGLPFFIISVGGHFLGFGNLLKATQLGKSSGVETRAKTYCLLTSIFWVLGFGFEYCVRWN</sequence>
<comment type="cofactor">
    <cofactor evidence="1">
        <name>Mg(2+)</name>
        <dbReference type="ChEBI" id="CHEBI:18420"/>
    </cofactor>
</comment>
<dbReference type="Gene3D" id="1.20.120.1780">
    <property type="entry name" value="UbiA prenyltransferase"/>
    <property type="match status" value="1"/>
</dbReference>
<organism evidence="10 11">
    <name type="scientific">Penicillium arizonense</name>
    <dbReference type="NCBI Taxonomy" id="1835702"/>
    <lineage>
        <taxon>Eukaryota</taxon>
        <taxon>Fungi</taxon>
        <taxon>Dikarya</taxon>
        <taxon>Ascomycota</taxon>
        <taxon>Pezizomycotina</taxon>
        <taxon>Eurotiomycetes</taxon>
        <taxon>Eurotiomycetidae</taxon>
        <taxon>Eurotiales</taxon>
        <taxon>Aspergillaceae</taxon>
        <taxon>Penicillium</taxon>
    </lineage>
</organism>
<dbReference type="GO" id="GO:0005743">
    <property type="term" value="C:mitochondrial inner membrane"/>
    <property type="evidence" value="ECO:0007669"/>
    <property type="project" value="TreeGrafter"/>
</dbReference>
<evidence type="ECO:0000256" key="3">
    <source>
        <dbReference type="ARBA" id="ARBA00004721"/>
    </source>
</evidence>
<dbReference type="AlphaFoldDB" id="A0A1F5LGE4"/>
<dbReference type="GO" id="GO:0016114">
    <property type="term" value="P:terpenoid biosynthetic process"/>
    <property type="evidence" value="ECO:0007669"/>
    <property type="project" value="UniProtKB-UniPathway"/>
</dbReference>
<dbReference type="GO" id="GO:0140722">
    <property type="term" value="P:mycophenolic acid biosynthetic process"/>
    <property type="evidence" value="ECO:0007669"/>
    <property type="project" value="UniProtKB-ARBA"/>
</dbReference>
<dbReference type="InterPro" id="IPR039653">
    <property type="entry name" value="Prenyltransferase"/>
</dbReference>
<dbReference type="STRING" id="1835702.A0A1F5LGE4"/>
<comment type="pathway">
    <text evidence="3">Secondary metabolite biosynthesis; terpenoid biosynthesis.</text>
</comment>
<evidence type="ECO:0000256" key="8">
    <source>
        <dbReference type="ARBA" id="ARBA00023136"/>
    </source>
</evidence>
<dbReference type="PANTHER" id="PTHR11048">
    <property type="entry name" value="PRENYLTRANSFERASES"/>
    <property type="match status" value="1"/>
</dbReference>
<comment type="caution">
    <text evidence="10">The sequence shown here is derived from an EMBL/GenBank/DDBJ whole genome shotgun (WGS) entry which is preliminary data.</text>
</comment>
<keyword evidence="5" id="KW-0808">Transferase</keyword>
<evidence type="ECO:0000256" key="4">
    <source>
        <dbReference type="ARBA" id="ARBA00005985"/>
    </source>
</evidence>
<dbReference type="InterPro" id="IPR044878">
    <property type="entry name" value="UbiA_sf"/>
</dbReference>
<dbReference type="Proteomes" id="UP000177622">
    <property type="component" value="Unassembled WGS sequence"/>
</dbReference>
<dbReference type="Gene3D" id="1.10.357.140">
    <property type="entry name" value="UbiA prenyltransferase"/>
    <property type="match status" value="1"/>
</dbReference>
<accession>A0A1F5LGE4</accession>
<keyword evidence="8 9" id="KW-0472">Membrane</keyword>
<comment type="similarity">
    <text evidence="4">Belongs to the UbiA prenyltransferase family.</text>
</comment>
<dbReference type="GO" id="GO:0008412">
    <property type="term" value="F:4-hydroxybenzoate polyprenyltransferase activity"/>
    <property type="evidence" value="ECO:0007669"/>
    <property type="project" value="TreeGrafter"/>
</dbReference>
<name>A0A1F5LGE4_PENAI</name>
<dbReference type="CDD" id="cd13959">
    <property type="entry name" value="PT_UbiA_COQ2"/>
    <property type="match status" value="1"/>
</dbReference>
<dbReference type="PANTHER" id="PTHR11048:SF39">
    <property type="entry name" value="POLYPRENYL TRANSFERASE AUSN"/>
    <property type="match status" value="1"/>
</dbReference>
<dbReference type="InterPro" id="IPR000537">
    <property type="entry name" value="UbiA_prenyltransferase"/>
</dbReference>
<gene>
    <name evidence="10" type="ORF">PENARI_c011G04627</name>
</gene>
<evidence type="ECO:0000256" key="9">
    <source>
        <dbReference type="SAM" id="Phobius"/>
    </source>
</evidence>
<evidence type="ECO:0000256" key="5">
    <source>
        <dbReference type="ARBA" id="ARBA00022679"/>
    </source>
</evidence>
<feature type="transmembrane region" description="Helical" evidence="9">
    <location>
        <begin position="69"/>
        <end position="90"/>
    </location>
</feature>
<comment type="subcellular location">
    <subcellularLocation>
        <location evidence="2">Membrane</location>
        <topology evidence="2">Multi-pass membrane protein</topology>
    </subcellularLocation>
</comment>
<dbReference type="GeneID" id="34577311"/>
<evidence type="ECO:0000256" key="1">
    <source>
        <dbReference type="ARBA" id="ARBA00001946"/>
    </source>
</evidence>
<dbReference type="RefSeq" id="XP_022487639.1">
    <property type="nucleotide sequence ID" value="XM_022632577.1"/>
</dbReference>
<keyword evidence="7 9" id="KW-1133">Transmembrane helix</keyword>
<dbReference type="GO" id="GO:0006744">
    <property type="term" value="P:ubiquinone biosynthetic process"/>
    <property type="evidence" value="ECO:0007669"/>
    <property type="project" value="TreeGrafter"/>
</dbReference>
<feature type="transmembrane region" description="Helical" evidence="9">
    <location>
        <begin position="235"/>
        <end position="255"/>
    </location>
</feature>
<evidence type="ECO:0000313" key="11">
    <source>
        <dbReference type="Proteomes" id="UP000177622"/>
    </source>
</evidence>
<reference evidence="10 11" key="1">
    <citation type="journal article" date="2016" name="Sci. Rep.">
        <title>Penicillium arizonense, a new, genome sequenced fungal species, reveals a high chemical diversity in secreted metabolites.</title>
        <authorList>
            <person name="Grijseels S."/>
            <person name="Nielsen J.C."/>
            <person name="Randelovic M."/>
            <person name="Nielsen J."/>
            <person name="Nielsen K.F."/>
            <person name="Workman M."/>
            <person name="Frisvad J.C."/>
        </authorList>
    </citation>
    <scope>NUCLEOTIDE SEQUENCE [LARGE SCALE GENOMIC DNA]</scope>
    <source>
        <strain evidence="10 11">CBS 141311</strain>
    </source>
</reference>